<dbReference type="AlphaFoldDB" id="A0A975BAR9"/>
<evidence type="ECO:0000313" key="1">
    <source>
        <dbReference type="EMBL" id="QTA81804.1"/>
    </source>
</evidence>
<sequence length="44" mass="4942">MKKNLNHKSAFTARLIIFVFSLFILTSCSGTKHAASGRQVIIYK</sequence>
<dbReference type="EMBL" id="CP061799">
    <property type="protein sequence ID" value="QTA81804.1"/>
    <property type="molecule type" value="Genomic_DNA"/>
</dbReference>
<organism evidence="1 2">
    <name type="scientific">Desulfonema limicola</name>
    <dbReference type="NCBI Taxonomy" id="45656"/>
    <lineage>
        <taxon>Bacteria</taxon>
        <taxon>Pseudomonadati</taxon>
        <taxon>Thermodesulfobacteriota</taxon>
        <taxon>Desulfobacteria</taxon>
        <taxon>Desulfobacterales</taxon>
        <taxon>Desulfococcaceae</taxon>
        <taxon>Desulfonema</taxon>
    </lineage>
</organism>
<reference evidence="1" key="1">
    <citation type="journal article" date="2021" name="Microb. Physiol.">
        <title>Proteogenomic Insights into the Physiology of Marine, Sulfate-Reducing, Filamentous Desulfonema limicola and Desulfonema magnum.</title>
        <authorList>
            <person name="Schnaars V."/>
            <person name="Wohlbrand L."/>
            <person name="Scheve S."/>
            <person name="Hinrichs C."/>
            <person name="Reinhardt R."/>
            <person name="Rabus R."/>
        </authorList>
    </citation>
    <scope>NUCLEOTIDE SEQUENCE</scope>
    <source>
        <strain evidence="1">5ac10</strain>
    </source>
</reference>
<keyword evidence="2" id="KW-1185">Reference proteome</keyword>
<dbReference type="Proteomes" id="UP000663720">
    <property type="component" value="Chromosome"/>
</dbReference>
<gene>
    <name evidence="1" type="ORF">dnl_41540</name>
</gene>
<dbReference type="KEGG" id="dli:dnl_41540"/>
<evidence type="ECO:0000313" key="2">
    <source>
        <dbReference type="Proteomes" id="UP000663720"/>
    </source>
</evidence>
<dbReference type="PROSITE" id="PS51257">
    <property type="entry name" value="PROKAR_LIPOPROTEIN"/>
    <property type="match status" value="1"/>
</dbReference>
<name>A0A975BAR9_9BACT</name>
<evidence type="ECO:0008006" key="3">
    <source>
        <dbReference type="Google" id="ProtNLM"/>
    </source>
</evidence>
<dbReference type="RefSeq" id="WP_275950189.1">
    <property type="nucleotide sequence ID" value="NZ_CP061799.1"/>
</dbReference>
<accession>A0A975BAR9</accession>
<protein>
    <recommendedName>
        <fullName evidence="3">Lipoprotein</fullName>
    </recommendedName>
</protein>
<proteinExistence type="predicted"/>